<keyword evidence="3" id="KW-1185">Reference proteome</keyword>
<reference evidence="2" key="1">
    <citation type="submission" date="2023-02" db="EMBL/GenBank/DDBJ databases">
        <title>Genome of toxic invasive species Heracleum sosnowskyi carries increased number of genes despite the absence of recent whole-genome duplications.</title>
        <authorList>
            <person name="Schelkunov M."/>
            <person name="Shtratnikova V."/>
            <person name="Makarenko M."/>
            <person name="Klepikova A."/>
            <person name="Omelchenko D."/>
            <person name="Novikova G."/>
            <person name="Obukhova E."/>
            <person name="Bogdanov V."/>
            <person name="Penin A."/>
            <person name="Logacheva M."/>
        </authorList>
    </citation>
    <scope>NUCLEOTIDE SEQUENCE</scope>
    <source>
        <strain evidence="2">Hsosn_3</strain>
        <tissue evidence="2">Leaf</tissue>
    </source>
</reference>
<dbReference type="InterPro" id="IPR003676">
    <property type="entry name" value="SAUR_fam"/>
</dbReference>
<evidence type="ECO:0000256" key="1">
    <source>
        <dbReference type="ARBA" id="ARBA00006974"/>
    </source>
</evidence>
<dbReference type="PANTHER" id="PTHR31929">
    <property type="entry name" value="SAUR-LIKE AUXIN-RESPONSIVE PROTEIN FAMILY-RELATED"/>
    <property type="match status" value="1"/>
</dbReference>
<dbReference type="EMBL" id="JAUIZM010000018">
    <property type="protein sequence ID" value="KAK1352317.1"/>
    <property type="molecule type" value="Genomic_DNA"/>
</dbReference>
<comment type="similarity">
    <text evidence="1">Belongs to the ARG7 family.</text>
</comment>
<evidence type="ECO:0000313" key="3">
    <source>
        <dbReference type="Proteomes" id="UP001237642"/>
    </source>
</evidence>
<gene>
    <name evidence="2" type="ORF">POM88_053581</name>
</gene>
<evidence type="ECO:0000313" key="2">
    <source>
        <dbReference type="EMBL" id="KAK1352317.1"/>
    </source>
</evidence>
<accession>A0AAD8GQ01</accession>
<dbReference type="AlphaFoldDB" id="A0AAD8GQ01"/>
<dbReference type="GO" id="GO:0009733">
    <property type="term" value="P:response to auxin"/>
    <property type="evidence" value="ECO:0007669"/>
    <property type="project" value="InterPro"/>
</dbReference>
<dbReference type="Pfam" id="PF02519">
    <property type="entry name" value="Auxin_inducible"/>
    <property type="match status" value="1"/>
</dbReference>
<proteinExistence type="inferred from homology"/>
<comment type="caution">
    <text evidence="2">The sequence shown here is derived from an EMBL/GenBank/DDBJ whole genome shotgun (WGS) entry which is preliminary data.</text>
</comment>
<dbReference type="Proteomes" id="UP001237642">
    <property type="component" value="Unassembled WGS sequence"/>
</dbReference>
<name>A0AAD8GQ01_9APIA</name>
<reference evidence="2" key="2">
    <citation type="submission" date="2023-05" db="EMBL/GenBank/DDBJ databases">
        <authorList>
            <person name="Schelkunov M.I."/>
        </authorList>
    </citation>
    <scope>NUCLEOTIDE SEQUENCE</scope>
    <source>
        <strain evidence="2">Hsosn_3</strain>
        <tissue evidence="2">Leaf</tissue>
    </source>
</reference>
<sequence>MGVRIHSMIFQAKQVLRENSLAKYQVCKATTASVPKGFLPVYVGDVQKIRFLVPVSFLNHPKFQKLLERSAEEFDFGHPMGGLTIPCKEEDFIKLTSQLKASGILHKKTACLVC</sequence>
<organism evidence="2 3">
    <name type="scientific">Heracleum sosnowskyi</name>
    <dbReference type="NCBI Taxonomy" id="360622"/>
    <lineage>
        <taxon>Eukaryota</taxon>
        <taxon>Viridiplantae</taxon>
        <taxon>Streptophyta</taxon>
        <taxon>Embryophyta</taxon>
        <taxon>Tracheophyta</taxon>
        <taxon>Spermatophyta</taxon>
        <taxon>Magnoliopsida</taxon>
        <taxon>eudicotyledons</taxon>
        <taxon>Gunneridae</taxon>
        <taxon>Pentapetalae</taxon>
        <taxon>asterids</taxon>
        <taxon>campanulids</taxon>
        <taxon>Apiales</taxon>
        <taxon>Apiaceae</taxon>
        <taxon>Apioideae</taxon>
        <taxon>apioid superclade</taxon>
        <taxon>Tordylieae</taxon>
        <taxon>Tordyliinae</taxon>
        <taxon>Heracleum</taxon>
    </lineage>
</organism>
<protein>
    <submittedName>
        <fullName evidence="2">Auxin-induced protein like</fullName>
    </submittedName>
</protein>